<dbReference type="SUPFAM" id="SSF51215">
    <property type="entry name" value="Regulatory protein AraC"/>
    <property type="match status" value="1"/>
</dbReference>
<keyword evidence="1" id="KW-0805">Transcription regulation</keyword>
<evidence type="ECO:0000256" key="4">
    <source>
        <dbReference type="SAM" id="MobiDB-lite"/>
    </source>
</evidence>
<dbReference type="SMART" id="SM00342">
    <property type="entry name" value="HTH_ARAC"/>
    <property type="match status" value="1"/>
</dbReference>
<reference evidence="6" key="1">
    <citation type="submission" date="2023-07" db="EMBL/GenBank/DDBJ databases">
        <title>Functional and genomic diversity of the sorghum phyllosphere microbiome.</title>
        <authorList>
            <person name="Shade A."/>
        </authorList>
    </citation>
    <scope>NUCLEOTIDE SEQUENCE</scope>
    <source>
        <strain evidence="6">SORGH_AS_1067</strain>
    </source>
</reference>
<dbReference type="Pfam" id="PF02311">
    <property type="entry name" value="AraC_binding"/>
    <property type="match status" value="1"/>
</dbReference>
<accession>A0AAJ1U9G7</accession>
<evidence type="ECO:0000313" key="7">
    <source>
        <dbReference type="Proteomes" id="UP001239215"/>
    </source>
</evidence>
<evidence type="ECO:0000259" key="5">
    <source>
        <dbReference type="PROSITE" id="PS01124"/>
    </source>
</evidence>
<dbReference type="Gene3D" id="1.10.10.60">
    <property type="entry name" value="Homeodomain-like"/>
    <property type="match status" value="1"/>
</dbReference>
<evidence type="ECO:0000256" key="2">
    <source>
        <dbReference type="ARBA" id="ARBA00023125"/>
    </source>
</evidence>
<keyword evidence="2 6" id="KW-0238">DNA-binding</keyword>
<dbReference type="InterPro" id="IPR037923">
    <property type="entry name" value="HTH-like"/>
</dbReference>
<dbReference type="PROSITE" id="PS01124">
    <property type="entry name" value="HTH_ARAC_FAMILY_2"/>
    <property type="match status" value="1"/>
</dbReference>
<feature type="region of interest" description="Disordered" evidence="4">
    <location>
        <begin position="282"/>
        <end position="306"/>
    </location>
</feature>
<dbReference type="SUPFAM" id="SSF46689">
    <property type="entry name" value="Homeodomain-like"/>
    <property type="match status" value="1"/>
</dbReference>
<dbReference type="InterPro" id="IPR009057">
    <property type="entry name" value="Homeodomain-like_sf"/>
</dbReference>
<evidence type="ECO:0000256" key="3">
    <source>
        <dbReference type="ARBA" id="ARBA00023163"/>
    </source>
</evidence>
<sequence length="306" mass="34004">MVRNGHPDVQRVPYAAGAGGDLLEVVTLEQLRRRMARRGVGRRTERPEFHLLLHLDGGEMVHTVDFREYAVGAGSWLWVRPGQVQRFGDLSGVDGALVLFREEALDPSAASAAGVGDPFGRTLWTPDSESAAATVRSLDHLRLEFESLPRHSHVRLPVLHHLLAALLLRLTDPSGQLGTAAAPEHSEPFLAFRRLVEVGFVQHRDVEHYARELGYSSRTLRRATITATGVGAKEFIDQRVVLEAKRLLTHEDQPVERIAARLGFPDTSNFVKYFAHRTATTPATFRARARGRDQPPGGRRRSRSTA</sequence>
<dbReference type="GO" id="GO:0003700">
    <property type="term" value="F:DNA-binding transcription factor activity"/>
    <property type="evidence" value="ECO:0007669"/>
    <property type="project" value="InterPro"/>
</dbReference>
<gene>
    <name evidence="6" type="ORF">QE405_003286</name>
</gene>
<organism evidence="6 7">
    <name type="scientific">Nocardioides zeae</name>
    <dbReference type="NCBI Taxonomy" id="1457234"/>
    <lineage>
        <taxon>Bacteria</taxon>
        <taxon>Bacillati</taxon>
        <taxon>Actinomycetota</taxon>
        <taxon>Actinomycetes</taxon>
        <taxon>Propionibacteriales</taxon>
        <taxon>Nocardioidaceae</taxon>
        <taxon>Nocardioides</taxon>
    </lineage>
</organism>
<dbReference type="EMBL" id="JAUTAN010000001">
    <property type="protein sequence ID" value="MDQ1106002.1"/>
    <property type="molecule type" value="Genomic_DNA"/>
</dbReference>
<proteinExistence type="predicted"/>
<feature type="domain" description="HTH araC/xylS-type" evidence="5">
    <location>
        <begin position="190"/>
        <end position="288"/>
    </location>
</feature>
<evidence type="ECO:0000313" key="6">
    <source>
        <dbReference type="EMBL" id="MDQ1106002.1"/>
    </source>
</evidence>
<dbReference type="PANTHER" id="PTHR43280:SF32">
    <property type="entry name" value="TRANSCRIPTIONAL REGULATORY PROTEIN"/>
    <property type="match status" value="1"/>
</dbReference>
<evidence type="ECO:0000256" key="1">
    <source>
        <dbReference type="ARBA" id="ARBA00023015"/>
    </source>
</evidence>
<keyword evidence="3" id="KW-0804">Transcription</keyword>
<protein>
    <submittedName>
        <fullName evidence="6">AraC-like DNA-binding protein</fullName>
    </submittedName>
</protein>
<dbReference type="InterPro" id="IPR003313">
    <property type="entry name" value="AraC-bd"/>
</dbReference>
<dbReference type="Proteomes" id="UP001239215">
    <property type="component" value="Unassembled WGS sequence"/>
</dbReference>
<comment type="caution">
    <text evidence="6">The sequence shown here is derived from an EMBL/GenBank/DDBJ whole genome shotgun (WGS) entry which is preliminary data.</text>
</comment>
<dbReference type="PANTHER" id="PTHR43280">
    <property type="entry name" value="ARAC-FAMILY TRANSCRIPTIONAL REGULATOR"/>
    <property type="match status" value="1"/>
</dbReference>
<name>A0AAJ1U9G7_9ACTN</name>
<dbReference type="Pfam" id="PF12833">
    <property type="entry name" value="HTH_18"/>
    <property type="match status" value="1"/>
</dbReference>
<dbReference type="AlphaFoldDB" id="A0AAJ1U9G7"/>
<dbReference type="InterPro" id="IPR018060">
    <property type="entry name" value="HTH_AraC"/>
</dbReference>
<dbReference type="GO" id="GO:0043565">
    <property type="term" value="F:sequence-specific DNA binding"/>
    <property type="evidence" value="ECO:0007669"/>
    <property type="project" value="InterPro"/>
</dbReference>